<reference evidence="4 6" key="2">
    <citation type="submission" date="2018-08" db="EMBL/GenBank/DDBJ databases">
        <title>Genomic Encyclopedia of Archaeal and Bacterial Type Strains, Phase II (KMG-II): from individual species to whole genera.</title>
        <authorList>
            <person name="Goeker M."/>
        </authorList>
    </citation>
    <scope>NUCLEOTIDE SEQUENCE [LARGE SCALE GENOMIC DNA]</scope>
    <source>
        <strain evidence="4 6">DSM 2261</strain>
    </source>
</reference>
<evidence type="ECO:0000313" key="4">
    <source>
        <dbReference type="EMBL" id="REG22626.1"/>
    </source>
</evidence>
<dbReference type="Proteomes" id="UP000035579">
    <property type="component" value="Chromosome"/>
</dbReference>
<organism evidence="3 5">
    <name type="scientific">Archangium gephyra</name>
    <dbReference type="NCBI Taxonomy" id="48"/>
    <lineage>
        <taxon>Bacteria</taxon>
        <taxon>Pseudomonadati</taxon>
        <taxon>Myxococcota</taxon>
        <taxon>Myxococcia</taxon>
        <taxon>Myxococcales</taxon>
        <taxon>Cystobacterineae</taxon>
        <taxon>Archangiaceae</taxon>
        <taxon>Archangium</taxon>
    </lineage>
</organism>
<reference evidence="3 5" key="1">
    <citation type="submission" date="2015-05" db="EMBL/GenBank/DDBJ databases">
        <title>Genome assembly of Archangium gephyra DSM 2261.</title>
        <authorList>
            <person name="Sharma G."/>
            <person name="Subramanian S."/>
        </authorList>
    </citation>
    <scope>NUCLEOTIDE SEQUENCE [LARGE SCALE GENOMIC DNA]</scope>
    <source>
        <strain evidence="3 5">DSM 2261</strain>
    </source>
</reference>
<dbReference type="AlphaFoldDB" id="A0AAC8QAF3"/>
<evidence type="ECO:0000313" key="6">
    <source>
        <dbReference type="Proteomes" id="UP000256345"/>
    </source>
</evidence>
<accession>A0AAC8QAF3</accession>
<keyword evidence="6" id="KW-1185">Reference proteome</keyword>
<name>A0AAC8QAF3_9BACT</name>
<dbReference type="RefSeq" id="WP_047857610.1">
    <property type="nucleotide sequence ID" value="NZ_CP011509.1"/>
</dbReference>
<evidence type="ECO:0000256" key="1">
    <source>
        <dbReference type="SAM" id="MobiDB-lite"/>
    </source>
</evidence>
<keyword evidence="2" id="KW-1133">Transmembrane helix</keyword>
<keyword evidence="2" id="KW-0812">Transmembrane</keyword>
<dbReference type="Proteomes" id="UP000256345">
    <property type="component" value="Unassembled WGS sequence"/>
</dbReference>
<dbReference type="KEGG" id="age:AA314_05219"/>
<dbReference type="EMBL" id="QUMU01000019">
    <property type="protein sequence ID" value="REG22626.1"/>
    <property type="molecule type" value="Genomic_DNA"/>
</dbReference>
<feature type="compositionally biased region" description="Low complexity" evidence="1">
    <location>
        <begin position="62"/>
        <end position="71"/>
    </location>
</feature>
<feature type="transmembrane region" description="Helical" evidence="2">
    <location>
        <begin position="14"/>
        <end position="32"/>
    </location>
</feature>
<protein>
    <submittedName>
        <fullName evidence="3">Uncharacterized protein</fullName>
    </submittedName>
</protein>
<keyword evidence="2" id="KW-0472">Membrane</keyword>
<gene>
    <name evidence="3" type="ORF">AA314_05219</name>
    <name evidence="4" type="ORF">ATI61_119156</name>
</gene>
<dbReference type="EMBL" id="CP011509">
    <property type="protein sequence ID" value="AKJ03593.1"/>
    <property type="molecule type" value="Genomic_DNA"/>
</dbReference>
<feature type="region of interest" description="Disordered" evidence="1">
    <location>
        <begin position="48"/>
        <end position="75"/>
    </location>
</feature>
<evidence type="ECO:0000313" key="5">
    <source>
        <dbReference type="Proteomes" id="UP000035579"/>
    </source>
</evidence>
<evidence type="ECO:0000313" key="3">
    <source>
        <dbReference type="EMBL" id="AKJ03593.1"/>
    </source>
</evidence>
<proteinExistence type="predicted"/>
<evidence type="ECO:0000256" key="2">
    <source>
        <dbReference type="SAM" id="Phobius"/>
    </source>
</evidence>
<sequence length="197" mass="21381">MDTSGSSRTGASRLGWLVAAGVAVVLGGMQYLQLQRLEALQAEVAGLRASRADPPPRPVLPDAPAAPQAAPSLDARQQEEFARRVLVDQIAFRTVELLQPYLKAPPAEPSANRPRVQEPEPVAELDEAKRAALATAHDKVEALLARGRMTKDEVLELRGLLATVGNRRETDELRARLGTALNQGRLIPPNEPFFMMP</sequence>